<accession>A0AC34FNC7</accession>
<sequence length="381" mass="43513">MRDGDIIVFNRQPTLHKMSMMGHRVKVLPWSTFRMNLSVTSPYNANFDGDEMNLHLPQSLETRAEISEIAMAYRQLITPQANKPVMGIVQDTLCAVPLAAQSTIALLYNYVFYVIKNPINSKLYLKIAKAGKKSFEKNSILVAEYLIGEYVDGNWIFIGINDGLKPIGLSTVLSKLWITKKVVLTQVKISASEIPSFTHFLYRLDISILKLKNQNMSLFDFLYLSSNVEKINLSDTTVKNDDGSIVSFVDLLKTLSKVKYLKYQNFLNTSKISNDSATKLLEIPHFSNISRFYLSVTTEDFDINAFFNYTHFFQQSSINKYRLWFFTSSADLKNRLEQVVDEILEAENQPAMNEPLYVFFFGLSAAKVAKMQQLCGIQKKI</sequence>
<organism evidence="1 2">
    <name type="scientific">Panagrolaimus sp. ES5</name>
    <dbReference type="NCBI Taxonomy" id="591445"/>
    <lineage>
        <taxon>Eukaryota</taxon>
        <taxon>Metazoa</taxon>
        <taxon>Ecdysozoa</taxon>
        <taxon>Nematoda</taxon>
        <taxon>Chromadorea</taxon>
        <taxon>Rhabditida</taxon>
        <taxon>Tylenchina</taxon>
        <taxon>Panagrolaimomorpha</taxon>
        <taxon>Panagrolaimoidea</taxon>
        <taxon>Panagrolaimidae</taxon>
        <taxon>Panagrolaimus</taxon>
    </lineage>
</organism>
<evidence type="ECO:0000313" key="1">
    <source>
        <dbReference type="Proteomes" id="UP000887579"/>
    </source>
</evidence>
<protein>
    <submittedName>
        <fullName evidence="2">DNA-directed RNA polymerase</fullName>
    </submittedName>
</protein>
<dbReference type="WBParaSite" id="ES5_v2.g18863.t1">
    <property type="protein sequence ID" value="ES5_v2.g18863.t1"/>
    <property type="gene ID" value="ES5_v2.g18863"/>
</dbReference>
<proteinExistence type="predicted"/>
<reference evidence="2" key="1">
    <citation type="submission" date="2022-11" db="UniProtKB">
        <authorList>
            <consortium name="WormBaseParasite"/>
        </authorList>
    </citation>
    <scope>IDENTIFICATION</scope>
</reference>
<dbReference type="Proteomes" id="UP000887579">
    <property type="component" value="Unplaced"/>
</dbReference>
<evidence type="ECO:0000313" key="2">
    <source>
        <dbReference type="WBParaSite" id="ES5_v2.g18863.t1"/>
    </source>
</evidence>
<name>A0AC34FNC7_9BILA</name>